<dbReference type="Gene3D" id="3.30.420.10">
    <property type="entry name" value="Ribonuclease H-like superfamily/Ribonuclease H"/>
    <property type="match status" value="1"/>
</dbReference>
<comment type="caution">
    <text evidence="2">The sequence shown here is derived from an EMBL/GenBank/DDBJ whole genome shotgun (WGS) entry which is preliminary data.</text>
</comment>
<sequence length="440" mass="50611">MDIPMSHSSAHPISQKKLTNQQRQQIFEALLKQSERGKLKRGCIPEVAKLFSVNAKSVRRIWKRAVFCMENGVAVDVSRRLHGRVGRKRIHFDVNKVSEVPLRRRTSIRSLAKAVTVPQTTLFRRIKEGDIRPHTIAVKPHLTEEGKKARLRFCFSMLEPSSLANDPVFKNMYNYVHIDEKWFFLSREVERYYLLPREREPLRTCKSKRFITKVMFLAAVARPRFDAFRNEEFSGKIGIFPFTFKEPAKRSSKNCVAGTLETKAITSVTKEIMRSCLIDKVLPAIRAKWPHYDSTETIFIQQDNAKPHIHQLDSEFVQAARKDGFDIRLSFQPPNSPDLNVLDLRYFNSIQSLQHQEAPTTIDELVAAVEKSFENLAPQSLNEIFLSLQACMIEIMKVDGGNHYKQPHLGKNKLMRSGNLPTHLSCDREVVESALANLQQ</sequence>
<dbReference type="GO" id="GO:0003676">
    <property type="term" value="F:nucleic acid binding"/>
    <property type="evidence" value="ECO:0007669"/>
    <property type="project" value="InterPro"/>
</dbReference>
<reference evidence="2" key="1">
    <citation type="submission" date="2019-11" db="EMBL/GenBank/DDBJ databases">
        <authorList>
            <person name="Liu Y."/>
            <person name="Hou J."/>
            <person name="Li T.-Q."/>
            <person name="Guan C.-H."/>
            <person name="Wu X."/>
            <person name="Wu H.-Z."/>
            <person name="Ling F."/>
            <person name="Zhang R."/>
            <person name="Shi X.-G."/>
            <person name="Ren J.-P."/>
            <person name="Chen E.-F."/>
            <person name="Sun J.-M."/>
        </authorList>
    </citation>
    <scope>NUCLEOTIDE SEQUENCE</scope>
    <source>
        <strain evidence="2">Adult_tree_wgs_1</strain>
        <tissue evidence="2">Leaves</tissue>
    </source>
</reference>
<evidence type="ECO:0000259" key="1">
    <source>
        <dbReference type="Pfam" id="PF24964"/>
    </source>
</evidence>
<dbReference type="Pfam" id="PF24964">
    <property type="entry name" value="DUF7769"/>
    <property type="match status" value="1"/>
</dbReference>
<dbReference type="PANTHER" id="PTHR47169:SF2">
    <property type="entry name" value="OS01G0541250 PROTEIN"/>
    <property type="match status" value="1"/>
</dbReference>
<name>A0A834HDF7_RHOSS</name>
<dbReference type="AlphaFoldDB" id="A0A834HDF7"/>
<dbReference type="InterPro" id="IPR056671">
    <property type="entry name" value="DUF7769"/>
</dbReference>
<keyword evidence="3" id="KW-1185">Reference proteome</keyword>
<protein>
    <recommendedName>
        <fullName evidence="1">DUF7769 domain-containing protein</fullName>
    </recommendedName>
</protein>
<accession>A0A834HDF7</accession>
<feature type="domain" description="DUF7769" evidence="1">
    <location>
        <begin position="18"/>
        <end position="72"/>
    </location>
</feature>
<dbReference type="InterPro" id="IPR036397">
    <property type="entry name" value="RNaseH_sf"/>
</dbReference>
<gene>
    <name evidence="2" type="ORF">RHSIM_Rhsim02G0047600</name>
</gene>
<proteinExistence type="predicted"/>
<organism evidence="2 3">
    <name type="scientific">Rhododendron simsii</name>
    <name type="common">Sims's rhododendron</name>
    <dbReference type="NCBI Taxonomy" id="118357"/>
    <lineage>
        <taxon>Eukaryota</taxon>
        <taxon>Viridiplantae</taxon>
        <taxon>Streptophyta</taxon>
        <taxon>Embryophyta</taxon>
        <taxon>Tracheophyta</taxon>
        <taxon>Spermatophyta</taxon>
        <taxon>Magnoliopsida</taxon>
        <taxon>eudicotyledons</taxon>
        <taxon>Gunneridae</taxon>
        <taxon>Pentapetalae</taxon>
        <taxon>asterids</taxon>
        <taxon>Ericales</taxon>
        <taxon>Ericaceae</taxon>
        <taxon>Ericoideae</taxon>
        <taxon>Rhodoreae</taxon>
        <taxon>Rhododendron</taxon>
    </lineage>
</organism>
<evidence type="ECO:0000313" key="3">
    <source>
        <dbReference type="Proteomes" id="UP000626092"/>
    </source>
</evidence>
<dbReference type="PANTHER" id="PTHR47169">
    <property type="entry name" value="OS01G0541250 PROTEIN"/>
    <property type="match status" value="1"/>
</dbReference>
<dbReference type="Proteomes" id="UP000626092">
    <property type="component" value="Unassembled WGS sequence"/>
</dbReference>
<dbReference type="OrthoDB" id="155387at2759"/>
<dbReference type="EMBL" id="WJXA01000002">
    <property type="protein sequence ID" value="KAF7151954.1"/>
    <property type="molecule type" value="Genomic_DNA"/>
</dbReference>
<evidence type="ECO:0000313" key="2">
    <source>
        <dbReference type="EMBL" id="KAF7151954.1"/>
    </source>
</evidence>